<feature type="region of interest" description="Disordered" evidence="1">
    <location>
        <begin position="1"/>
        <end position="51"/>
    </location>
</feature>
<organism evidence="3 4">
    <name type="scientific">Streptomyces glycanivorans</name>
    <dbReference type="NCBI Taxonomy" id="3033808"/>
    <lineage>
        <taxon>Bacteria</taxon>
        <taxon>Bacillati</taxon>
        <taxon>Actinomycetota</taxon>
        <taxon>Actinomycetes</taxon>
        <taxon>Kitasatosporales</taxon>
        <taxon>Streptomycetaceae</taxon>
        <taxon>Streptomyces</taxon>
    </lineage>
</organism>
<feature type="transmembrane region" description="Helical" evidence="2">
    <location>
        <begin position="76"/>
        <end position="92"/>
    </location>
</feature>
<feature type="transmembrane region" description="Helical" evidence="2">
    <location>
        <begin position="51"/>
        <end position="69"/>
    </location>
</feature>
<sequence>MESRDQSDTPEPRPGTGWETVPEHSSGAVPPPPPTRPPTAGPPPPGGSPRAVAAGLLSLSGLGLGHVLVRHWGRAAVSWAATAVLLLVALPADPDGVPAVLVAGYLLLLVLAGADAARIARRTEFRRWSRPALAAVLGLLLLGIPVAGTAAYGSARDEAVEQELLGRLEEGDDLVAKAAKSPFPLSAPDFRHALSLYRELAEDHAGSRAAARVPGRLKDYYAAVASPYRAKKHCEAVDPLTYLRTLRGTVDRKLLGDLANWPDAPLAESLYGCGVSRLDGAGTESGAKELGTLLRTFPGTTQADRVGPAVSATIDRQVAGLKGAEPCAVTDQLRRTSTLVGELPASSVPSLAPQAAAGVRDGVYACGVDEFEDEHFADARQTLTDFADTYRQDGRRRHALDIAIAAEIAEVRPSAGKRLPGSGKPGGVRMELVISNGAPNDVEVLYTGPVTGTVKLKACGSCARFSSEATGAAGACRASGTSYPKARLRLPAGEYHFLYKHGTGASSAVDSYAAGSSVKPGYSYTSCTYVIERDPYGLDLPTLPELLEPTSAPR</sequence>
<keyword evidence="2" id="KW-0472">Membrane</keyword>
<keyword evidence="4" id="KW-1185">Reference proteome</keyword>
<protein>
    <submittedName>
        <fullName evidence="3">Uncharacterized protein</fullName>
    </submittedName>
</protein>
<dbReference type="EMBL" id="CP120983">
    <property type="protein sequence ID" value="WLQ64179.1"/>
    <property type="molecule type" value="Genomic_DNA"/>
</dbReference>
<gene>
    <name evidence="3" type="ORF">P8A20_11510</name>
</gene>
<evidence type="ECO:0000313" key="4">
    <source>
        <dbReference type="Proteomes" id="UP001224433"/>
    </source>
</evidence>
<feature type="compositionally biased region" description="Basic and acidic residues" evidence="1">
    <location>
        <begin position="1"/>
        <end position="11"/>
    </location>
</feature>
<dbReference type="RefSeq" id="WP_306103454.1">
    <property type="nucleotide sequence ID" value="NZ_CP120983.1"/>
</dbReference>
<accession>A0ABY9JBG1</accession>
<keyword evidence="2" id="KW-0812">Transmembrane</keyword>
<feature type="transmembrane region" description="Helical" evidence="2">
    <location>
        <begin position="132"/>
        <end position="152"/>
    </location>
</feature>
<reference evidence="3 4" key="1">
    <citation type="submission" date="2023-03" db="EMBL/GenBank/DDBJ databases">
        <title>Isolation and description of six Streptomyces strains from soil environments, able to metabolize different microbial glucans.</title>
        <authorList>
            <person name="Widen T."/>
            <person name="Larsbrink J."/>
        </authorList>
    </citation>
    <scope>NUCLEOTIDE SEQUENCE [LARGE SCALE GENOMIC DNA]</scope>
    <source>
        <strain evidence="3 4">Alt3</strain>
    </source>
</reference>
<evidence type="ECO:0000256" key="2">
    <source>
        <dbReference type="SAM" id="Phobius"/>
    </source>
</evidence>
<feature type="compositionally biased region" description="Pro residues" evidence="1">
    <location>
        <begin position="29"/>
        <end position="47"/>
    </location>
</feature>
<keyword evidence="2" id="KW-1133">Transmembrane helix</keyword>
<feature type="transmembrane region" description="Helical" evidence="2">
    <location>
        <begin position="98"/>
        <end position="120"/>
    </location>
</feature>
<evidence type="ECO:0000256" key="1">
    <source>
        <dbReference type="SAM" id="MobiDB-lite"/>
    </source>
</evidence>
<dbReference type="Proteomes" id="UP001224433">
    <property type="component" value="Chromosome"/>
</dbReference>
<proteinExistence type="predicted"/>
<evidence type="ECO:0000313" key="3">
    <source>
        <dbReference type="EMBL" id="WLQ64179.1"/>
    </source>
</evidence>
<name>A0ABY9JBG1_9ACTN</name>